<organism evidence="4 5">
    <name type="scientific">Fictibacillus terranigra</name>
    <dbReference type="NCBI Taxonomy" id="3058424"/>
    <lineage>
        <taxon>Bacteria</taxon>
        <taxon>Bacillati</taxon>
        <taxon>Bacillota</taxon>
        <taxon>Bacilli</taxon>
        <taxon>Bacillales</taxon>
        <taxon>Fictibacillaceae</taxon>
        <taxon>Fictibacillus</taxon>
    </lineage>
</organism>
<dbReference type="InterPro" id="IPR036663">
    <property type="entry name" value="Fumarylacetoacetase_C_sf"/>
</dbReference>
<evidence type="ECO:0000256" key="2">
    <source>
        <dbReference type="ARBA" id="ARBA00022723"/>
    </source>
</evidence>
<dbReference type="PANTHER" id="PTHR42796:SF4">
    <property type="entry name" value="FUMARYLACETOACETATE HYDROLASE DOMAIN-CONTAINING PROTEIN 2A"/>
    <property type="match status" value="1"/>
</dbReference>
<dbReference type="EMBL" id="JAUHLN010000009">
    <property type="protein sequence ID" value="MDN4076000.1"/>
    <property type="molecule type" value="Genomic_DNA"/>
</dbReference>
<evidence type="ECO:0000313" key="5">
    <source>
        <dbReference type="Proteomes" id="UP001168694"/>
    </source>
</evidence>
<feature type="domain" description="Fumarylacetoacetase-like C-terminal" evidence="3">
    <location>
        <begin position="82"/>
        <end position="288"/>
    </location>
</feature>
<accession>A0ABT8EDK7</accession>
<dbReference type="Pfam" id="PF01557">
    <property type="entry name" value="FAA_hydrolase"/>
    <property type="match status" value="1"/>
</dbReference>
<dbReference type="SUPFAM" id="SSF56529">
    <property type="entry name" value="FAH"/>
    <property type="match status" value="1"/>
</dbReference>
<sequence length="290" mass="32324">MKLVSFMKNDQCNPGILINEEVIDLEKWSRKHRVAPVTSIIDIIKNECLLNELENLTMESTSGCSLKLETITLGPCIPDPEKIICVGLNYKKHAEETNTLPPDHPILFSKFRNSLAGHKQVIDIPKVTKKLDYEAELAIVIGKEAKNVPPEKAQEFIFGYTIANDLSARDLQMRTTQWLAGKNGDGFCPLGPCVVTKDDIMDPNLLEITTTLNGERRQSSNTSDMIFDCMTLVSSISELMTLYPGDLILTGTPEGVIHGYPEKDQHYLKDGDEIVIEIEQIGSLKNTFSS</sequence>
<dbReference type="Gene3D" id="3.90.850.10">
    <property type="entry name" value="Fumarylacetoacetase-like, C-terminal domain"/>
    <property type="match status" value="1"/>
</dbReference>
<comment type="similarity">
    <text evidence="1">Belongs to the FAH family.</text>
</comment>
<dbReference type="InterPro" id="IPR051121">
    <property type="entry name" value="FAH"/>
</dbReference>
<proteinExistence type="inferred from homology"/>
<dbReference type="RefSeq" id="WP_290402111.1">
    <property type="nucleotide sequence ID" value="NZ_JAUHLN010000009.1"/>
</dbReference>
<protein>
    <submittedName>
        <fullName evidence="4">Fumarylacetoacetate hydrolase family protein</fullName>
    </submittedName>
</protein>
<dbReference type="Proteomes" id="UP001168694">
    <property type="component" value="Unassembled WGS sequence"/>
</dbReference>
<comment type="caution">
    <text evidence="4">The sequence shown here is derived from an EMBL/GenBank/DDBJ whole genome shotgun (WGS) entry which is preliminary data.</text>
</comment>
<evidence type="ECO:0000256" key="1">
    <source>
        <dbReference type="ARBA" id="ARBA00010211"/>
    </source>
</evidence>
<keyword evidence="2" id="KW-0479">Metal-binding</keyword>
<evidence type="ECO:0000313" key="4">
    <source>
        <dbReference type="EMBL" id="MDN4076000.1"/>
    </source>
</evidence>
<reference evidence="4" key="1">
    <citation type="submission" date="2023-06" db="EMBL/GenBank/DDBJ databases">
        <title>Draft Genome Sequences of Representative Paenibacillus Polymyxa, Bacillus cereus, Fictibacillus sp., and Brevibacillus agri Strains Isolated from Amazonian Dark Earth.</title>
        <authorList>
            <person name="Pellegrinetti T.A."/>
            <person name="Cunha I.C.M."/>
            <person name="Chaves M.G."/>
            <person name="Freitas A.S."/>
            <person name="Silva A.V.R."/>
            <person name="Tsai S.M."/>
            <person name="Mendes L.W."/>
        </authorList>
    </citation>
    <scope>NUCLEOTIDE SEQUENCE</scope>
    <source>
        <strain evidence="4">CENA-BCM004</strain>
    </source>
</reference>
<dbReference type="InterPro" id="IPR011234">
    <property type="entry name" value="Fumarylacetoacetase-like_C"/>
</dbReference>
<dbReference type="PANTHER" id="PTHR42796">
    <property type="entry name" value="FUMARYLACETOACETATE HYDROLASE DOMAIN-CONTAINING PROTEIN 2A-RELATED"/>
    <property type="match status" value="1"/>
</dbReference>
<keyword evidence="4" id="KW-0378">Hydrolase</keyword>
<keyword evidence="5" id="KW-1185">Reference proteome</keyword>
<evidence type="ECO:0000259" key="3">
    <source>
        <dbReference type="Pfam" id="PF01557"/>
    </source>
</evidence>
<name>A0ABT8EDK7_9BACL</name>
<gene>
    <name evidence="4" type="ORF">QYF49_23950</name>
</gene>
<dbReference type="GO" id="GO:0016787">
    <property type="term" value="F:hydrolase activity"/>
    <property type="evidence" value="ECO:0007669"/>
    <property type="project" value="UniProtKB-KW"/>
</dbReference>